<dbReference type="InterPro" id="IPR038765">
    <property type="entry name" value="Papain-like_cys_pep_sf"/>
</dbReference>
<keyword evidence="3" id="KW-0378">Hydrolase</keyword>
<organism evidence="6 7">
    <name type="scientific">Flemingia macrophylla</name>
    <dbReference type="NCBI Taxonomy" id="520843"/>
    <lineage>
        <taxon>Eukaryota</taxon>
        <taxon>Viridiplantae</taxon>
        <taxon>Streptophyta</taxon>
        <taxon>Embryophyta</taxon>
        <taxon>Tracheophyta</taxon>
        <taxon>Spermatophyta</taxon>
        <taxon>Magnoliopsida</taxon>
        <taxon>eudicotyledons</taxon>
        <taxon>Gunneridae</taxon>
        <taxon>Pentapetalae</taxon>
        <taxon>rosids</taxon>
        <taxon>fabids</taxon>
        <taxon>Fabales</taxon>
        <taxon>Fabaceae</taxon>
        <taxon>Papilionoideae</taxon>
        <taxon>50 kb inversion clade</taxon>
        <taxon>NPAAA clade</taxon>
        <taxon>indigoferoid/millettioid clade</taxon>
        <taxon>Phaseoleae</taxon>
        <taxon>Flemingia</taxon>
    </lineage>
</organism>
<dbReference type="EMBL" id="JBGMDY010000009">
    <property type="protein sequence ID" value="KAL2323508.1"/>
    <property type="molecule type" value="Genomic_DNA"/>
</dbReference>
<evidence type="ECO:0000256" key="4">
    <source>
        <dbReference type="SAM" id="MobiDB-lite"/>
    </source>
</evidence>
<evidence type="ECO:0000256" key="1">
    <source>
        <dbReference type="ARBA" id="ARBA00005234"/>
    </source>
</evidence>
<evidence type="ECO:0000313" key="6">
    <source>
        <dbReference type="EMBL" id="KAL2323508.1"/>
    </source>
</evidence>
<dbReference type="InterPro" id="IPR003653">
    <property type="entry name" value="Peptidase_C48_C"/>
</dbReference>
<evidence type="ECO:0000256" key="3">
    <source>
        <dbReference type="ARBA" id="ARBA00022801"/>
    </source>
</evidence>
<dbReference type="Pfam" id="PF02902">
    <property type="entry name" value="Peptidase_C48"/>
    <property type="match status" value="1"/>
</dbReference>
<dbReference type="GO" id="GO:0006508">
    <property type="term" value="P:proteolysis"/>
    <property type="evidence" value="ECO:0007669"/>
    <property type="project" value="UniProtKB-KW"/>
</dbReference>
<evidence type="ECO:0000259" key="5">
    <source>
        <dbReference type="Pfam" id="PF02902"/>
    </source>
</evidence>
<name>A0ABD1LJK7_9FABA</name>
<comment type="similarity">
    <text evidence="1">Belongs to the peptidase C48 family.</text>
</comment>
<dbReference type="SUPFAM" id="SSF54001">
    <property type="entry name" value="Cysteine proteinases"/>
    <property type="match status" value="1"/>
</dbReference>
<keyword evidence="7" id="KW-1185">Reference proteome</keyword>
<dbReference type="Proteomes" id="UP001603857">
    <property type="component" value="Unassembled WGS sequence"/>
</dbReference>
<dbReference type="Gene3D" id="3.40.395.10">
    <property type="entry name" value="Adenoviral Proteinase, Chain A"/>
    <property type="match status" value="1"/>
</dbReference>
<comment type="caution">
    <text evidence="6">The sequence shown here is derived from an EMBL/GenBank/DDBJ whole genome shotgun (WGS) entry which is preliminary data.</text>
</comment>
<protein>
    <recommendedName>
        <fullName evidence="5">Ubiquitin-like protease family profile domain-containing protein</fullName>
    </recommendedName>
</protein>
<accession>A0ABD1LJK7</accession>
<feature type="region of interest" description="Disordered" evidence="4">
    <location>
        <begin position="109"/>
        <end position="130"/>
    </location>
</feature>
<keyword evidence="2" id="KW-0645">Protease</keyword>
<evidence type="ECO:0000313" key="7">
    <source>
        <dbReference type="Proteomes" id="UP001603857"/>
    </source>
</evidence>
<dbReference type="AlphaFoldDB" id="A0ABD1LJK7"/>
<sequence length="152" mass="17820">MVLDDVQSLVVAYIYGVNKDTMQYGKEVLIKAGGDKQIFGDRRTLKTLVPRSLIDQEIFIPINDNNLHWFLLVIDINKEQLILLDSYRNSGSDGLRKRLVRQMDWNVDEENDDDDKENNERRRRNTNPTINQLSLLTMEKRITHRNETSSNE</sequence>
<dbReference type="GO" id="GO:0008233">
    <property type="term" value="F:peptidase activity"/>
    <property type="evidence" value="ECO:0007669"/>
    <property type="project" value="UniProtKB-KW"/>
</dbReference>
<feature type="domain" description="Ubiquitin-like protease family profile" evidence="5">
    <location>
        <begin position="58"/>
        <end position="111"/>
    </location>
</feature>
<evidence type="ECO:0000256" key="2">
    <source>
        <dbReference type="ARBA" id="ARBA00022670"/>
    </source>
</evidence>
<gene>
    <name evidence="6" type="ORF">Fmac_027887</name>
</gene>
<proteinExistence type="inferred from homology"/>
<reference evidence="6 7" key="1">
    <citation type="submission" date="2024-08" db="EMBL/GenBank/DDBJ databases">
        <title>Insights into the chromosomal genome structure of Flemingia macrophylla.</title>
        <authorList>
            <person name="Ding Y."/>
            <person name="Zhao Y."/>
            <person name="Bi W."/>
            <person name="Wu M."/>
            <person name="Zhao G."/>
            <person name="Gong Y."/>
            <person name="Li W."/>
            <person name="Zhang P."/>
        </authorList>
    </citation>
    <scope>NUCLEOTIDE SEQUENCE [LARGE SCALE GENOMIC DNA]</scope>
    <source>
        <strain evidence="6">DYQJB</strain>
        <tissue evidence="6">Leaf</tissue>
    </source>
</reference>